<evidence type="ECO:0000256" key="1">
    <source>
        <dbReference type="ARBA" id="ARBA00023015"/>
    </source>
</evidence>
<keyword evidence="1" id="KW-0805">Transcription regulation</keyword>
<dbReference type="OrthoDB" id="7688673at2"/>
<dbReference type="STRING" id="1428644.BIV57_20070"/>
<sequence length="272" mass="29314">MTDGRPAKRGRQERQQLIVDHVVAQGEASAAELSALTGVSLMTVHRDIAELAERGILRRYHGGVSAHPSTVFESSSDFRLHANRADKEALGRAALQFVHPGMSVMLDDSTTALHLARLLPGVGPLTVVSNYRLVMEELRGAEGIRMIGVGGEYSRTHDSFVGLPAEEMIARFSVDLAVQSTSAMDADMTYHQEQELVAVKRAIRAVAAVNVLLMDASKVGRAALHRMAPVSGFDHVLLTGPVDAELVAGMREHTDVQVIAVDGPAQDPQSER</sequence>
<dbReference type="GO" id="GO:0003700">
    <property type="term" value="F:DNA-binding transcription factor activity"/>
    <property type="evidence" value="ECO:0007669"/>
    <property type="project" value="InterPro"/>
</dbReference>
<evidence type="ECO:0000313" key="6">
    <source>
        <dbReference type="Proteomes" id="UP000243342"/>
    </source>
</evidence>
<dbReference type="Pfam" id="PF08220">
    <property type="entry name" value="HTH_DeoR"/>
    <property type="match status" value="1"/>
</dbReference>
<dbReference type="Gene3D" id="1.10.10.10">
    <property type="entry name" value="Winged helix-like DNA-binding domain superfamily/Winged helix DNA-binding domain"/>
    <property type="match status" value="1"/>
</dbReference>
<dbReference type="PANTHER" id="PTHR30363:SF44">
    <property type="entry name" value="AGA OPERON TRANSCRIPTIONAL REPRESSOR-RELATED"/>
    <property type="match status" value="1"/>
</dbReference>
<dbReference type="GO" id="GO:0003677">
    <property type="term" value="F:DNA binding"/>
    <property type="evidence" value="ECO:0007669"/>
    <property type="project" value="UniProtKB-KW"/>
</dbReference>
<reference evidence="5 6" key="1">
    <citation type="submission" date="2016-10" db="EMBL/GenBank/DDBJ databases">
        <title>Genome sequence of Streptomyces gilvigriseus MUSC 26.</title>
        <authorList>
            <person name="Lee L.-H."/>
            <person name="Ser H.-L."/>
        </authorList>
    </citation>
    <scope>NUCLEOTIDE SEQUENCE [LARGE SCALE GENOMIC DNA]</scope>
    <source>
        <strain evidence="5 6">MUSC 26</strain>
    </source>
</reference>
<evidence type="ECO:0000259" key="4">
    <source>
        <dbReference type="PROSITE" id="PS51000"/>
    </source>
</evidence>
<keyword evidence="6" id="KW-1185">Reference proteome</keyword>
<dbReference type="SUPFAM" id="SSF46785">
    <property type="entry name" value="Winged helix' DNA-binding domain"/>
    <property type="match status" value="1"/>
</dbReference>
<evidence type="ECO:0000313" key="5">
    <source>
        <dbReference type="EMBL" id="OIV35703.1"/>
    </source>
</evidence>
<dbReference type="InterPro" id="IPR036390">
    <property type="entry name" value="WH_DNA-bd_sf"/>
</dbReference>
<dbReference type="InterPro" id="IPR014036">
    <property type="entry name" value="DeoR-like_C"/>
</dbReference>
<name>A0A1J7BAI3_9ACTN</name>
<keyword evidence="3" id="KW-0804">Transcription</keyword>
<dbReference type="SUPFAM" id="SSF100950">
    <property type="entry name" value="NagB/RpiA/CoA transferase-like"/>
    <property type="match status" value="1"/>
</dbReference>
<dbReference type="InterPro" id="IPR050313">
    <property type="entry name" value="Carb_Metab_HTH_regulators"/>
</dbReference>
<accession>A0A1J7BAI3</accession>
<dbReference type="RefSeq" id="WP_071658319.1">
    <property type="nucleotide sequence ID" value="NZ_MLCF01000133.1"/>
</dbReference>
<dbReference type="InterPro" id="IPR001034">
    <property type="entry name" value="DeoR_HTH"/>
</dbReference>
<comment type="caution">
    <text evidence="5">The sequence shown here is derived from an EMBL/GenBank/DDBJ whole genome shotgun (WGS) entry which is preliminary data.</text>
</comment>
<dbReference type="Pfam" id="PF00455">
    <property type="entry name" value="DeoRC"/>
    <property type="match status" value="1"/>
</dbReference>
<dbReference type="AlphaFoldDB" id="A0A1J7BAI3"/>
<dbReference type="InterPro" id="IPR036388">
    <property type="entry name" value="WH-like_DNA-bd_sf"/>
</dbReference>
<dbReference type="SMART" id="SM01134">
    <property type="entry name" value="DeoRC"/>
    <property type="match status" value="1"/>
</dbReference>
<organism evidence="5 6">
    <name type="scientific">Mangrovactinospora gilvigrisea</name>
    <dbReference type="NCBI Taxonomy" id="1428644"/>
    <lineage>
        <taxon>Bacteria</taxon>
        <taxon>Bacillati</taxon>
        <taxon>Actinomycetota</taxon>
        <taxon>Actinomycetes</taxon>
        <taxon>Kitasatosporales</taxon>
        <taxon>Streptomycetaceae</taxon>
        <taxon>Mangrovactinospora</taxon>
    </lineage>
</organism>
<dbReference type="PANTHER" id="PTHR30363">
    <property type="entry name" value="HTH-TYPE TRANSCRIPTIONAL REGULATOR SRLR-RELATED"/>
    <property type="match status" value="1"/>
</dbReference>
<evidence type="ECO:0000256" key="3">
    <source>
        <dbReference type="ARBA" id="ARBA00023163"/>
    </source>
</evidence>
<dbReference type="PRINTS" id="PR00037">
    <property type="entry name" value="HTHLACR"/>
</dbReference>
<dbReference type="PROSITE" id="PS00894">
    <property type="entry name" value="HTH_DEOR_1"/>
    <property type="match status" value="1"/>
</dbReference>
<proteinExistence type="predicted"/>
<feature type="domain" description="HTH deoR-type" evidence="4">
    <location>
        <begin position="11"/>
        <end position="66"/>
    </location>
</feature>
<keyword evidence="2" id="KW-0238">DNA-binding</keyword>
<gene>
    <name evidence="5" type="ORF">BIV57_20070</name>
</gene>
<dbReference type="InterPro" id="IPR018356">
    <property type="entry name" value="Tscrpt_reg_HTH_DeoR_CS"/>
</dbReference>
<protein>
    <submittedName>
        <fullName evidence="5">DeoR family transcriptional regulator</fullName>
    </submittedName>
</protein>
<dbReference type="EMBL" id="MLCF01000133">
    <property type="protein sequence ID" value="OIV35703.1"/>
    <property type="molecule type" value="Genomic_DNA"/>
</dbReference>
<dbReference type="PROSITE" id="PS51000">
    <property type="entry name" value="HTH_DEOR_2"/>
    <property type="match status" value="1"/>
</dbReference>
<dbReference type="InterPro" id="IPR037171">
    <property type="entry name" value="NagB/RpiA_transferase-like"/>
</dbReference>
<dbReference type="Proteomes" id="UP000243342">
    <property type="component" value="Unassembled WGS sequence"/>
</dbReference>
<dbReference type="SMART" id="SM00420">
    <property type="entry name" value="HTH_DEOR"/>
    <property type="match status" value="1"/>
</dbReference>
<evidence type="ECO:0000256" key="2">
    <source>
        <dbReference type="ARBA" id="ARBA00023125"/>
    </source>
</evidence>